<keyword evidence="5" id="KW-0165">Cleavage on pair of basic residues</keyword>
<name>L9KUQ2_TUPCH</name>
<keyword evidence="7" id="KW-0892">Osteogenesis</keyword>
<feature type="region of interest" description="Disordered" evidence="15">
    <location>
        <begin position="326"/>
        <end position="408"/>
    </location>
</feature>
<keyword evidence="19" id="KW-1185">Reference proteome</keyword>
<sequence length="577" mass="62829">MVLLLWLLVVLEAPSDLGSVQDLAGTDVKTSTGQALLASLALGDSSMLQSRARKLQKAVAVGDSPASEALRDGPELGARTAAAGAAGAGKRAAGGSHTAPAWSAPLAAVRGLREDQDSHGSAGDAVAALGPSAQDMVAVHMLRLYEKYSRQGARPGGGNTVRSFRARMEVVDQKAMYFFNLTSMQDSEMILTATFHFYTEPPRWPQVREAMCKPPRAKNASCRLLPPGPPARQHLLFRSLSQNSATQGLLRGAMTLVPPPRGLWQAKDISARARGDGELLLSAQLDSGEKELGVPKPSPRGPYILIYANDLAIAEPNSVAVTLQRYDPFPAGDPEPRAAPNSSADPRVRRAAQVSGPLLDNELPGLDERPAHAPHAHHYHKHELWPSPFRALKPRPGRKDRRKKGQDTFLGSSQVLDFDEKTMQKARRKQWDEPRVCSRRYLKVDFADIGWSEWVLSPKSFDAYYCAGACEFPMPKKDRPNSPMSPGREEVVRPSNHATIQSIVRAVGIVPGIPEPCCVPDKMNSLGVLFLDENRNVVLKVYPNMSVETCACRLSNAQGLAQQLAQRCHTGRRIPQE</sequence>
<evidence type="ECO:0000256" key="5">
    <source>
        <dbReference type="ARBA" id="ARBA00022685"/>
    </source>
</evidence>
<evidence type="ECO:0000256" key="16">
    <source>
        <dbReference type="SAM" id="SignalP"/>
    </source>
</evidence>
<evidence type="ECO:0000256" key="6">
    <source>
        <dbReference type="ARBA" id="ARBA00022729"/>
    </source>
</evidence>
<dbReference type="PANTHER" id="PTHR11848">
    <property type="entry name" value="TGF-BETA FAMILY"/>
    <property type="match status" value="1"/>
</dbReference>
<keyword evidence="3" id="KW-0202">Cytokine</keyword>
<dbReference type="InterPro" id="IPR017197">
    <property type="entry name" value="BMP3/BMP3B"/>
</dbReference>
<dbReference type="EMBL" id="KB320643">
    <property type="protein sequence ID" value="ELW66655.1"/>
    <property type="molecule type" value="Genomic_DNA"/>
</dbReference>
<evidence type="ECO:0000256" key="8">
    <source>
        <dbReference type="ARBA" id="ARBA00023030"/>
    </source>
</evidence>
<evidence type="ECO:0000313" key="19">
    <source>
        <dbReference type="Proteomes" id="UP000011518"/>
    </source>
</evidence>
<dbReference type="InterPro" id="IPR029034">
    <property type="entry name" value="Cystine-knot_cytokine"/>
</dbReference>
<accession>L9KUQ2</accession>
<evidence type="ECO:0000256" key="12">
    <source>
        <dbReference type="ARBA" id="ARBA00042879"/>
    </source>
</evidence>
<dbReference type="CDD" id="cd19394">
    <property type="entry name" value="TGF_beta_GDF10"/>
    <property type="match status" value="1"/>
</dbReference>
<proteinExistence type="inferred from homology"/>
<dbReference type="Proteomes" id="UP000011518">
    <property type="component" value="Unassembled WGS sequence"/>
</dbReference>
<evidence type="ECO:0000256" key="1">
    <source>
        <dbReference type="ARBA" id="ARBA00004613"/>
    </source>
</evidence>
<dbReference type="GO" id="GO:0005125">
    <property type="term" value="F:cytokine activity"/>
    <property type="evidence" value="ECO:0007669"/>
    <property type="project" value="UniProtKB-KW"/>
</dbReference>
<gene>
    <name evidence="18" type="ORF">TREES_T100013933</name>
</gene>
<dbReference type="FunCoup" id="L9KUQ2">
    <property type="interactions" value="269"/>
</dbReference>
<dbReference type="Pfam" id="PF00019">
    <property type="entry name" value="TGF_beta"/>
    <property type="match status" value="1"/>
</dbReference>
<dbReference type="Gene3D" id="2.10.90.10">
    <property type="entry name" value="Cystine-knot cytokines"/>
    <property type="match status" value="1"/>
</dbReference>
<dbReference type="eggNOG" id="KOG3900">
    <property type="taxonomic scope" value="Eukaryota"/>
</dbReference>
<keyword evidence="8 14" id="KW-0339">Growth factor</keyword>
<dbReference type="FunFam" id="2.10.90.10:FF:000008">
    <property type="entry name" value="Bone morphogenetic protein 3"/>
    <property type="match status" value="1"/>
</dbReference>
<evidence type="ECO:0000256" key="11">
    <source>
        <dbReference type="ARBA" id="ARBA00040122"/>
    </source>
</evidence>
<feature type="disulfide bond" evidence="13">
    <location>
        <begin position="470"/>
        <end position="552"/>
    </location>
</feature>
<dbReference type="GO" id="GO:0045669">
    <property type="term" value="P:positive regulation of osteoblast differentiation"/>
    <property type="evidence" value="ECO:0007669"/>
    <property type="project" value="TreeGrafter"/>
</dbReference>
<evidence type="ECO:0000256" key="9">
    <source>
        <dbReference type="ARBA" id="ARBA00023157"/>
    </source>
</evidence>
<evidence type="ECO:0000256" key="3">
    <source>
        <dbReference type="ARBA" id="ARBA00022514"/>
    </source>
</evidence>
<dbReference type="InterPro" id="IPR015615">
    <property type="entry name" value="TGF-beta-rel"/>
</dbReference>
<keyword evidence="6 16" id="KW-0732">Signal</keyword>
<dbReference type="AlphaFoldDB" id="L9KUQ2"/>
<comment type="subcellular location">
    <subcellularLocation>
        <location evidence="1">Secreted</location>
    </subcellularLocation>
</comment>
<feature type="disulfide bond" description="Interchain" evidence="13">
    <location>
        <position position="517"/>
    </location>
</feature>
<dbReference type="PROSITE" id="PS00250">
    <property type="entry name" value="TGF_BETA_1"/>
    <property type="match status" value="1"/>
</dbReference>
<reference evidence="19" key="1">
    <citation type="submission" date="2012-07" db="EMBL/GenBank/DDBJ databases">
        <title>Genome of the Chinese tree shrew, a rising model animal genetically related to primates.</title>
        <authorList>
            <person name="Zhang G."/>
            <person name="Fan Y."/>
            <person name="Yao Y."/>
            <person name="Huang Z."/>
        </authorList>
    </citation>
    <scope>NUCLEOTIDE SEQUENCE [LARGE SCALE GENOMIC DNA]</scope>
</reference>
<dbReference type="SMART" id="SM00204">
    <property type="entry name" value="TGFB"/>
    <property type="match status" value="1"/>
</dbReference>
<evidence type="ECO:0000256" key="4">
    <source>
        <dbReference type="ARBA" id="ARBA00022525"/>
    </source>
</evidence>
<feature type="chain" id="PRO_5003999829" description="Growth/differentiation factor 10" evidence="16">
    <location>
        <begin position="19"/>
        <end position="577"/>
    </location>
</feature>
<feature type="signal peptide" evidence="16">
    <location>
        <begin position="1"/>
        <end position="18"/>
    </location>
</feature>
<dbReference type="SUPFAM" id="SSF57501">
    <property type="entry name" value="Cystine-knot cytokines"/>
    <property type="match status" value="1"/>
</dbReference>
<evidence type="ECO:0000256" key="15">
    <source>
        <dbReference type="SAM" id="MobiDB-lite"/>
    </source>
</evidence>
<evidence type="ECO:0000256" key="7">
    <source>
        <dbReference type="ARBA" id="ARBA00022855"/>
    </source>
</evidence>
<feature type="domain" description="TGF-beta family profile" evidence="17">
    <location>
        <begin position="427"/>
        <end position="553"/>
    </location>
</feature>
<evidence type="ECO:0000256" key="14">
    <source>
        <dbReference type="RuleBase" id="RU000354"/>
    </source>
</evidence>
<dbReference type="PANTHER" id="PTHR11848:SF145">
    <property type="entry name" value="GROWTH_DIFFERENTIATION FACTOR 10"/>
    <property type="match status" value="1"/>
</dbReference>
<dbReference type="GO" id="GO:0001649">
    <property type="term" value="P:osteoblast differentiation"/>
    <property type="evidence" value="ECO:0007669"/>
    <property type="project" value="InterPro"/>
</dbReference>
<feature type="compositionally biased region" description="Basic residues" evidence="15">
    <location>
        <begin position="392"/>
        <end position="404"/>
    </location>
</feature>
<feature type="disulfide bond" evidence="13">
    <location>
        <begin position="466"/>
        <end position="550"/>
    </location>
</feature>
<evidence type="ECO:0000313" key="18">
    <source>
        <dbReference type="EMBL" id="ELW66655.1"/>
    </source>
</evidence>
<feature type="compositionally biased region" description="Basic residues" evidence="15">
    <location>
        <begin position="372"/>
        <end position="381"/>
    </location>
</feature>
<dbReference type="InterPro" id="IPR017948">
    <property type="entry name" value="TGFb_CS"/>
</dbReference>
<dbReference type="STRING" id="246437.L9KUQ2"/>
<dbReference type="GO" id="GO:0005615">
    <property type="term" value="C:extracellular space"/>
    <property type="evidence" value="ECO:0007669"/>
    <property type="project" value="UniProtKB-KW"/>
</dbReference>
<keyword evidence="10" id="KW-0325">Glycoprotein</keyword>
<evidence type="ECO:0000256" key="10">
    <source>
        <dbReference type="ARBA" id="ARBA00023180"/>
    </source>
</evidence>
<protein>
    <recommendedName>
        <fullName evidence="11">Growth/differentiation factor 10</fullName>
    </recommendedName>
    <alternativeName>
        <fullName evidence="12">Bone morphogenetic protein 3B</fullName>
    </alternativeName>
</protein>
<evidence type="ECO:0000256" key="13">
    <source>
        <dbReference type="PIRSR" id="PIRSR037403-1"/>
    </source>
</evidence>
<keyword evidence="4" id="KW-0964">Secreted</keyword>
<keyword evidence="9 13" id="KW-1015">Disulfide bond</keyword>
<dbReference type="PROSITE" id="PS51362">
    <property type="entry name" value="TGF_BETA_2"/>
    <property type="match status" value="1"/>
</dbReference>
<evidence type="ECO:0000259" key="17">
    <source>
        <dbReference type="PROSITE" id="PS51362"/>
    </source>
</evidence>
<evidence type="ECO:0000256" key="2">
    <source>
        <dbReference type="ARBA" id="ARBA00006656"/>
    </source>
</evidence>
<organism evidence="18 19">
    <name type="scientific">Tupaia chinensis</name>
    <name type="common">Chinese tree shrew</name>
    <name type="synonym">Tupaia belangeri chinensis</name>
    <dbReference type="NCBI Taxonomy" id="246437"/>
    <lineage>
        <taxon>Eukaryota</taxon>
        <taxon>Metazoa</taxon>
        <taxon>Chordata</taxon>
        <taxon>Craniata</taxon>
        <taxon>Vertebrata</taxon>
        <taxon>Euteleostomi</taxon>
        <taxon>Mammalia</taxon>
        <taxon>Eutheria</taxon>
        <taxon>Euarchontoglires</taxon>
        <taxon>Scandentia</taxon>
        <taxon>Tupaiidae</taxon>
        <taxon>Tupaia</taxon>
    </lineage>
</organism>
<feature type="disulfide bond" evidence="13">
    <location>
        <begin position="437"/>
        <end position="518"/>
    </location>
</feature>
<reference evidence="19" key="2">
    <citation type="journal article" date="2013" name="Nat. Commun.">
        <title>Genome of the Chinese tree shrew.</title>
        <authorList>
            <person name="Fan Y."/>
            <person name="Huang Z.Y."/>
            <person name="Cao C.C."/>
            <person name="Chen C.S."/>
            <person name="Chen Y.X."/>
            <person name="Fan D.D."/>
            <person name="He J."/>
            <person name="Hou H.L."/>
            <person name="Hu L."/>
            <person name="Hu X.T."/>
            <person name="Jiang X.T."/>
            <person name="Lai R."/>
            <person name="Lang Y.S."/>
            <person name="Liang B."/>
            <person name="Liao S.G."/>
            <person name="Mu D."/>
            <person name="Ma Y.Y."/>
            <person name="Niu Y.Y."/>
            <person name="Sun X.Q."/>
            <person name="Xia J.Q."/>
            <person name="Xiao J."/>
            <person name="Xiong Z.Q."/>
            <person name="Xu L."/>
            <person name="Yang L."/>
            <person name="Zhang Y."/>
            <person name="Zhao W."/>
            <person name="Zhao X.D."/>
            <person name="Zheng Y.T."/>
            <person name="Zhou J.M."/>
            <person name="Zhu Y.B."/>
            <person name="Zhang G.J."/>
            <person name="Wang J."/>
            <person name="Yao Y.G."/>
        </authorList>
    </citation>
    <scope>NUCLEOTIDE SEQUENCE [LARGE SCALE GENOMIC DNA]</scope>
</reference>
<dbReference type="InterPro" id="IPR001839">
    <property type="entry name" value="TGF-b_C"/>
</dbReference>
<comment type="similarity">
    <text evidence="2 14">Belongs to the TGF-beta family.</text>
</comment>
<dbReference type="PIRSF" id="PIRSF037403">
    <property type="entry name" value="BMP3/GDF10"/>
    <property type="match status" value="1"/>
</dbReference>
<dbReference type="GO" id="GO:0008083">
    <property type="term" value="F:growth factor activity"/>
    <property type="evidence" value="ECO:0007669"/>
    <property type="project" value="UniProtKB-KW"/>
</dbReference>
<dbReference type="InParanoid" id="L9KUQ2"/>